<dbReference type="Gene3D" id="3.40.50.720">
    <property type="entry name" value="NAD(P)-binding Rossmann-like Domain"/>
    <property type="match status" value="1"/>
</dbReference>
<dbReference type="PANTHER" id="PTHR43000">
    <property type="entry name" value="DTDP-D-GLUCOSE 4,6-DEHYDRATASE-RELATED"/>
    <property type="match status" value="1"/>
</dbReference>
<protein>
    <submittedName>
        <fullName evidence="2">CDP-glucose 4,6-dehydratase</fullName>
        <ecNumber evidence="2">4.2.1.45</ecNumber>
    </submittedName>
</protein>
<dbReference type="AlphaFoldDB" id="A0A975XHF6"/>
<evidence type="ECO:0000259" key="1">
    <source>
        <dbReference type="Pfam" id="PF16363"/>
    </source>
</evidence>
<dbReference type="InterPro" id="IPR013445">
    <property type="entry name" value="CDP_4_6_deHydtase"/>
</dbReference>
<feature type="domain" description="NAD(P)-binding" evidence="1">
    <location>
        <begin position="32"/>
        <end position="343"/>
    </location>
</feature>
<dbReference type="CDD" id="cd05252">
    <property type="entry name" value="CDP_GD_SDR_e"/>
    <property type="match status" value="1"/>
</dbReference>
<comment type="caution">
    <text evidence="2">The sequence shown here is derived from an EMBL/GenBank/DDBJ whole genome shotgun (WGS) entry which is preliminary data.</text>
</comment>
<dbReference type="NCBIfam" id="TIGR02622">
    <property type="entry name" value="CDP_4_6_dhtase"/>
    <property type="match status" value="1"/>
</dbReference>
<gene>
    <name evidence="2" type="ORF">CBM2587_B90519</name>
</gene>
<accession>A0A975XHF6</accession>
<dbReference type="SUPFAM" id="SSF51735">
    <property type="entry name" value="NAD(P)-binding Rossmann-fold domains"/>
    <property type="match status" value="1"/>
</dbReference>
<sequence>MAIRGGAVENMVRLPRCGRPGSLDGLRGLSVFITGHTGFKGAWLTLLLSQLGARVSGYALAPATVPNLFGLAGIEDTMVSHTVGDIRDAGTLRTAMRAARPELVLHLAAQPLVRESYRDPLATWSTNVTGTANVLDAIRACDTVRAAVVVTTDKCYENKEWPWGYRETDALGGHDPYSASKAASELVAASYRHSFLDRAGVLLATARAGNVIGGGDWSADRLIPDAARAAAAGATLSIRHPHATRPWQHVLEALYGYLQLASRLLAGERDVATAFNFGPANTDNVSVGTVLSGLQRHWPELQWAHHPQAGAPHEAGLLMLDCARAGHMLAWRPRWPLEQALARTAEWYRRVQREPGLARAMCEQQIEAYFA</sequence>
<evidence type="ECO:0000313" key="3">
    <source>
        <dbReference type="Proteomes" id="UP000256780"/>
    </source>
</evidence>
<evidence type="ECO:0000313" key="2">
    <source>
        <dbReference type="EMBL" id="SOY68083.1"/>
    </source>
</evidence>
<organism evidence="2 3">
    <name type="scientific">Cupriavidus taiwanensis</name>
    <dbReference type="NCBI Taxonomy" id="164546"/>
    <lineage>
        <taxon>Bacteria</taxon>
        <taxon>Pseudomonadati</taxon>
        <taxon>Pseudomonadota</taxon>
        <taxon>Betaproteobacteria</taxon>
        <taxon>Burkholderiales</taxon>
        <taxon>Burkholderiaceae</taxon>
        <taxon>Cupriavidus</taxon>
    </lineage>
</organism>
<reference evidence="2 3" key="1">
    <citation type="submission" date="2018-01" db="EMBL/GenBank/DDBJ databases">
        <authorList>
            <person name="Clerissi C."/>
        </authorList>
    </citation>
    <scope>NUCLEOTIDE SEQUENCE [LARGE SCALE GENOMIC DNA]</scope>
    <source>
        <strain evidence="2">Cupriavidus sp. LMG 19464</strain>
    </source>
</reference>
<dbReference type="Gene3D" id="3.90.25.10">
    <property type="entry name" value="UDP-galactose 4-epimerase, domain 1"/>
    <property type="match status" value="1"/>
</dbReference>
<dbReference type="InterPro" id="IPR016040">
    <property type="entry name" value="NAD(P)-bd_dom"/>
</dbReference>
<dbReference type="EMBL" id="OFSQ01000038">
    <property type="protein sequence ID" value="SOY68083.1"/>
    <property type="molecule type" value="Genomic_DNA"/>
</dbReference>
<dbReference type="Pfam" id="PF16363">
    <property type="entry name" value="GDP_Man_Dehyd"/>
    <property type="match status" value="1"/>
</dbReference>
<proteinExistence type="predicted"/>
<name>A0A975XHF6_9BURK</name>
<keyword evidence="2" id="KW-0456">Lyase</keyword>
<dbReference type="Proteomes" id="UP000256780">
    <property type="component" value="Chromosome CBM2587_b"/>
</dbReference>
<dbReference type="InterPro" id="IPR036291">
    <property type="entry name" value="NAD(P)-bd_dom_sf"/>
</dbReference>
<dbReference type="GO" id="GO:0047733">
    <property type="term" value="F:CDP-glucose 4,6-dehydratase activity"/>
    <property type="evidence" value="ECO:0007669"/>
    <property type="project" value="UniProtKB-EC"/>
</dbReference>
<dbReference type="EC" id="4.2.1.45" evidence="2"/>